<accession>A0A9Q0ZRP5</accession>
<reference evidence="1" key="1">
    <citation type="submission" date="2022-11" db="EMBL/GenBank/DDBJ databases">
        <authorList>
            <person name="Hyden B.L."/>
            <person name="Feng K."/>
            <person name="Yates T."/>
            <person name="Jawdy S."/>
            <person name="Smart L.B."/>
            <person name="Muchero W."/>
        </authorList>
    </citation>
    <scope>NUCLEOTIDE SEQUENCE</scope>
    <source>
        <tissue evidence="1">Shoot tip</tissue>
    </source>
</reference>
<organism evidence="1 2">
    <name type="scientific">Salix purpurea</name>
    <name type="common">Purple osier willow</name>
    <dbReference type="NCBI Taxonomy" id="77065"/>
    <lineage>
        <taxon>Eukaryota</taxon>
        <taxon>Viridiplantae</taxon>
        <taxon>Streptophyta</taxon>
        <taxon>Embryophyta</taxon>
        <taxon>Tracheophyta</taxon>
        <taxon>Spermatophyta</taxon>
        <taxon>Magnoliopsida</taxon>
        <taxon>eudicotyledons</taxon>
        <taxon>Gunneridae</taxon>
        <taxon>Pentapetalae</taxon>
        <taxon>rosids</taxon>
        <taxon>fabids</taxon>
        <taxon>Malpighiales</taxon>
        <taxon>Salicaceae</taxon>
        <taxon>Saliceae</taxon>
        <taxon>Salix</taxon>
    </lineage>
</organism>
<comment type="caution">
    <text evidence="1">The sequence shown here is derived from an EMBL/GenBank/DDBJ whole genome shotgun (WGS) entry which is preliminary data.</text>
</comment>
<sequence length="64" mass="7660">MLPLKFKNKNKFQEVNESMFLKDMSRMIMIFYPFSQSLKEQLNQSNTVLEYALYTKLKKNSSQS</sequence>
<name>A0A9Q0ZRP5_SALPP</name>
<evidence type="ECO:0000313" key="2">
    <source>
        <dbReference type="Proteomes" id="UP001151532"/>
    </source>
</evidence>
<dbReference type="EMBL" id="JAPFFK010000009">
    <property type="protein sequence ID" value="KAJ6744374.1"/>
    <property type="molecule type" value="Genomic_DNA"/>
</dbReference>
<protein>
    <submittedName>
        <fullName evidence="1">Uncharacterized protein</fullName>
    </submittedName>
</protein>
<keyword evidence="2" id="KW-1185">Reference proteome</keyword>
<reference evidence="1" key="2">
    <citation type="journal article" date="2023" name="Int. J. Mol. Sci.">
        <title>De Novo Assembly and Annotation of 11 Diverse Shrub Willow (Salix) Genomes Reveals Novel Gene Organization in Sex-Linked Regions.</title>
        <authorList>
            <person name="Hyden B."/>
            <person name="Feng K."/>
            <person name="Yates T.B."/>
            <person name="Jawdy S."/>
            <person name="Cereghino C."/>
            <person name="Smart L.B."/>
            <person name="Muchero W."/>
        </authorList>
    </citation>
    <scope>NUCLEOTIDE SEQUENCE</scope>
    <source>
        <tissue evidence="1">Shoot tip</tissue>
    </source>
</reference>
<gene>
    <name evidence="1" type="ORF">OIU79_030657</name>
</gene>
<dbReference type="AlphaFoldDB" id="A0A9Q0ZRP5"/>
<evidence type="ECO:0000313" key="1">
    <source>
        <dbReference type="EMBL" id="KAJ6744374.1"/>
    </source>
</evidence>
<proteinExistence type="predicted"/>
<dbReference type="Proteomes" id="UP001151532">
    <property type="component" value="Chromosome 19"/>
</dbReference>